<gene>
    <name evidence="2" type="ORF">LTR82_016254</name>
</gene>
<dbReference type="Gene3D" id="3.10.20.90">
    <property type="entry name" value="Phosphatidylinositol 3-kinase Catalytic Subunit, Chain A, domain 1"/>
    <property type="match status" value="1"/>
</dbReference>
<evidence type="ECO:0000256" key="1">
    <source>
        <dbReference type="SAM" id="MobiDB-lite"/>
    </source>
</evidence>
<evidence type="ECO:0008006" key="4">
    <source>
        <dbReference type="Google" id="ProtNLM"/>
    </source>
</evidence>
<feature type="region of interest" description="Disordered" evidence="1">
    <location>
        <begin position="741"/>
        <end position="841"/>
    </location>
</feature>
<feature type="region of interest" description="Disordered" evidence="1">
    <location>
        <begin position="1"/>
        <end position="202"/>
    </location>
</feature>
<reference evidence="2" key="1">
    <citation type="submission" date="2021-12" db="EMBL/GenBank/DDBJ databases">
        <title>Black yeast isolated from Biological Soil Crust.</title>
        <authorList>
            <person name="Kurbessoian T."/>
        </authorList>
    </citation>
    <scope>NUCLEOTIDE SEQUENCE</scope>
    <source>
        <strain evidence="2">CCFEE 5208</strain>
    </source>
</reference>
<feature type="compositionally biased region" description="Basic and acidic residues" evidence="1">
    <location>
        <begin position="178"/>
        <end position="187"/>
    </location>
</feature>
<dbReference type="PANTHER" id="PTHR38700">
    <property type="entry name" value="YALI0E22418P"/>
    <property type="match status" value="1"/>
</dbReference>
<evidence type="ECO:0000313" key="3">
    <source>
        <dbReference type="Proteomes" id="UP001168146"/>
    </source>
</evidence>
<feature type="compositionally biased region" description="Low complexity" evidence="1">
    <location>
        <begin position="192"/>
        <end position="202"/>
    </location>
</feature>
<name>A0AAN6F8Y2_9PEZI</name>
<evidence type="ECO:0000313" key="2">
    <source>
        <dbReference type="EMBL" id="KAK0306596.1"/>
    </source>
</evidence>
<accession>A0AAN6F8Y2</accession>
<dbReference type="InterPro" id="IPR011993">
    <property type="entry name" value="PH-like_dom_sf"/>
</dbReference>
<feature type="compositionally biased region" description="Basic and acidic residues" evidence="1">
    <location>
        <begin position="137"/>
        <end position="150"/>
    </location>
</feature>
<comment type="caution">
    <text evidence="2">The sequence shown here is derived from an EMBL/GenBank/DDBJ whole genome shotgun (WGS) entry which is preliminary data.</text>
</comment>
<feature type="compositionally biased region" description="Polar residues" evidence="1">
    <location>
        <begin position="533"/>
        <end position="543"/>
    </location>
</feature>
<feature type="region of interest" description="Disordered" evidence="1">
    <location>
        <begin position="490"/>
        <end position="513"/>
    </location>
</feature>
<dbReference type="AlphaFoldDB" id="A0AAN6F8Y2"/>
<dbReference type="SUPFAM" id="SSF54236">
    <property type="entry name" value="Ubiquitin-like"/>
    <property type="match status" value="1"/>
</dbReference>
<feature type="compositionally biased region" description="Basic and acidic residues" evidence="1">
    <location>
        <begin position="625"/>
        <end position="650"/>
    </location>
</feature>
<dbReference type="InterPro" id="IPR029071">
    <property type="entry name" value="Ubiquitin-like_domsf"/>
</dbReference>
<organism evidence="2 3">
    <name type="scientific">Friedmanniomyces endolithicus</name>
    <dbReference type="NCBI Taxonomy" id="329885"/>
    <lineage>
        <taxon>Eukaryota</taxon>
        <taxon>Fungi</taxon>
        <taxon>Dikarya</taxon>
        <taxon>Ascomycota</taxon>
        <taxon>Pezizomycotina</taxon>
        <taxon>Dothideomycetes</taxon>
        <taxon>Dothideomycetidae</taxon>
        <taxon>Mycosphaerellales</taxon>
        <taxon>Teratosphaeriaceae</taxon>
        <taxon>Friedmanniomyces</taxon>
    </lineage>
</organism>
<proteinExistence type="predicted"/>
<dbReference type="Gene3D" id="2.30.29.30">
    <property type="entry name" value="Pleckstrin-homology domain (PH domain)/Phosphotyrosine-binding domain (PTB)"/>
    <property type="match status" value="1"/>
</dbReference>
<feature type="compositionally biased region" description="Low complexity" evidence="1">
    <location>
        <begin position="771"/>
        <end position="781"/>
    </location>
</feature>
<feature type="compositionally biased region" description="Pro residues" evidence="1">
    <location>
        <begin position="161"/>
        <end position="177"/>
    </location>
</feature>
<sequence>MADATSAPKRISRYRSQRRAQQLQEEEVPEAPPIPQEYAPADSGPVRTRSRYHRKNNADGQRTVTTRDQDAVDATRPTQPHSPPIEASQPENTDTAQHQRTKSTAQRYHDRHASPHAQLGATNERDANIDADGYGSEDARAHHTGSHESRPQAARDYARPAMPPSQPSGELFPPPRPEPSRQEKRPVTMDGPPASSKISATKSTSELLKYADREDDSGACFGLFKRKRGEVSPAGAEQTLNARPSQGLQDVPVSAVNAGDRRVLVECGKSKTVFPVTGATTSLDIIKSASNCMSERINTNSAVLLEHFGSVGLQRPLRRFEHIWTIMNSWDSDRQNSLLLVDPGTGTSEIELSVAGVPREKPGDLQWLMTYSQRLGRWDKRTVTLRHDGQITVLKDINKPKDVVSICHLSDYDIYSPTQEKTRKKIKPPKKHCFAIKSQQKSIMFETTQNFVHFFCTNDRQIADHFYAAIQGWRSWYLVNVMDEGKKPKAAVRRSMDQEAGGALRSHKPGESLDSHYQLGSFKPLLDVDQFDNRPSTAKSTNGPSGGFAKSANQFDPMISPERRRSTRVKQNPQVVLGNKVLADDEPLANLNRRASVNNKRSSFDHARPDDIAAQGLLSKTYSQRQREGVAKDNHRQQHDRGDDDTRRQSMDLPQRGKSTRTRPEPRTDGSGGDLRRNKSTRNPAGSHSGDIGRSASTRAREFMPKPLVDLSPQYEEPPQHVKKGRGHILDQVGAGRLIEAATSPDDLIGAPPATDWRGRHAQNGSPGLHAPPQQQQQSRARSNDRRDQQQPQQQQTQQRPPTSTSRSPHDEHGPFTGEGLMAGSHAQSGWGGGELGRGVVTEAGRGKPLLDMKEPSKFVKGSLLNRIERVDREAGRQGPVVERGEEG</sequence>
<feature type="compositionally biased region" description="Polar residues" evidence="1">
    <location>
        <begin position="89"/>
        <end position="106"/>
    </location>
</feature>
<protein>
    <recommendedName>
        <fullName evidence="4">PH domain-containing protein</fullName>
    </recommendedName>
</protein>
<dbReference type="Proteomes" id="UP001168146">
    <property type="component" value="Unassembled WGS sequence"/>
</dbReference>
<feature type="compositionally biased region" description="Low complexity" evidence="1">
    <location>
        <begin position="790"/>
        <end position="807"/>
    </location>
</feature>
<feature type="region of interest" description="Disordered" evidence="1">
    <location>
        <begin position="623"/>
        <end position="724"/>
    </location>
</feature>
<dbReference type="PANTHER" id="PTHR38700:SF1">
    <property type="entry name" value="PH DOMAIN-CONTAINING PROTEIN"/>
    <property type="match status" value="1"/>
</dbReference>
<dbReference type="EMBL" id="JASUXU010000101">
    <property type="protein sequence ID" value="KAK0306596.1"/>
    <property type="molecule type" value="Genomic_DNA"/>
</dbReference>
<feature type="region of interest" description="Disordered" evidence="1">
    <location>
        <begin position="530"/>
        <end position="573"/>
    </location>
</feature>
<dbReference type="SUPFAM" id="SSF50729">
    <property type="entry name" value="PH domain-like"/>
    <property type="match status" value="1"/>
</dbReference>
<dbReference type="PROSITE" id="PS50270">
    <property type="entry name" value="NGF_2"/>
    <property type="match status" value="1"/>
</dbReference>